<protein>
    <recommendedName>
        <fullName evidence="1">DOG1 domain-containing protein</fullName>
    </recommendedName>
</protein>
<feature type="domain" description="DOG1" evidence="1">
    <location>
        <begin position="16"/>
        <end position="283"/>
    </location>
</feature>
<gene>
    <name evidence="2" type="ORF">LIER_21726</name>
</gene>
<evidence type="ECO:0000259" key="1">
    <source>
        <dbReference type="PROSITE" id="PS51806"/>
    </source>
</evidence>
<dbReference type="GO" id="GO:0006351">
    <property type="term" value="P:DNA-templated transcription"/>
    <property type="evidence" value="ECO:0007669"/>
    <property type="project" value="InterPro"/>
</dbReference>
<dbReference type="PANTHER" id="PTHR46354:SF9">
    <property type="entry name" value="PROTEIN INAPERTURATE POLLEN1"/>
    <property type="match status" value="1"/>
</dbReference>
<dbReference type="PROSITE" id="PS51806">
    <property type="entry name" value="DOG1"/>
    <property type="match status" value="1"/>
</dbReference>
<dbReference type="InterPro" id="IPR025422">
    <property type="entry name" value="TGA_domain"/>
</dbReference>
<comment type="caution">
    <text evidence="2">The sequence shown here is derived from an EMBL/GenBank/DDBJ whole genome shotgun (WGS) entry which is preliminary data.</text>
</comment>
<proteinExistence type="predicted"/>
<organism evidence="2 3">
    <name type="scientific">Lithospermum erythrorhizon</name>
    <name type="common">Purple gromwell</name>
    <name type="synonym">Lithospermum officinale var. erythrorhizon</name>
    <dbReference type="NCBI Taxonomy" id="34254"/>
    <lineage>
        <taxon>Eukaryota</taxon>
        <taxon>Viridiplantae</taxon>
        <taxon>Streptophyta</taxon>
        <taxon>Embryophyta</taxon>
        <taxon>Tracheophyta</taxon>
        <taxon>Spermatophyta</taxon>
        <taxon>Magnoliopsida</taxon>
        <taxon>eudicotyledons</taxon>
        <taxon>Gunneridae</taxon>
        <taxon>Pentapetalae</taxon>
        <taxon>asterids</taxon>
        <taxon>lamiids</taxon>
        <taxon>Boraginales</taxon>
        <taxon>Boraginaceae</taxon>
        <taxon>Boraginoideae</taxon>
        <taxon>Lithospermeae</taxon>
        <taxon>Lithospermum</taxon>
    </lineage>
</organism>
<evidence type="ECO:0000313" key="3">
    <source>
        <dbReference type="Proteomes" id="UP001454036"/>
    </source>
</evidence>
<dbReference type="InterPro" id="IPR051886">
    <property type="entry name" value="Seed_Dev/Stress_Resp_Reg"/>
</dbReference>
<dbReference type="GO" id="GO:0043565">
    <property type="term" value="F:sequence-specific DNA binding"/>
    <property type="evidence" value="ECO:0007669"/>
    <property type="project" value="InterPro"/>
</dbReference>
<name>A0AAV3QUE6_LITER</name>
<dbReference type="AlphaFoldDB" id="A0AAV3QUE6"/>
<reference evidence="2 3" key="1">
    <citation type="submission" date="2024-01" db="EMBL/GenBank/DDBJ databases">
        <title>The complete chloroplast genome sequence of Lithospermum erythrorhizon: insights into the phylogenetic relationship among Boraginaceae species and the maternal lineages of purple gromwells.</title>
        <authorList>
            <person name="Okada T."/>
            <person name="Watanabe K."/>
        </authorList>
    </citation>
    <scope>NUCLEOTIDE SEQUENCE [LARGE SCALE GENOMIC DNA]</scope>
</reference>
<dbReference type="Proteomes" id="UP001454036">
    <property type="component" value="Unassembled WGS sequence"/>
</dbReference>
<dbReference type="Pfam" id="PF14144">
    <property type="entry name" value="DOG1"/>
    <property type="match status" value="1"/>
</dbReference>
<sequence>MNLLSISATFGRKKTSRPFKDYYNEWFNSLEKTLLPQLQNVMLTDPISPSQLSIHVTTMQQHFQAYYNALDVAASDDIAQVLYPEWRNSLEKPFIWMGDLHPYLLTNLLRSFLDVEEEAEHYYLDTNEHDHNDDGGVKGDDGEGVIKIGKDSEFCVRPYEVAMAYRSPSKTLSTRVEQIECGLRLMVPALVVRARNVQAAFVERVGGEWEGGKRDEAKAVIGEAMVAEMEELAGVFLDANRLRRSVFSDILSVTNVYQAAVFLEGLAQFLVGFKNITLLREFDKRKLAN</sequence>
<keyword evidence="3" id="KW-1185">Reference proteome</keyword>
<accession>A0AAV3QUE6</accession>
<evidence type="ECO:0000313" key="2">
    <source>
        <dbReference type="EMBL" id="GAA0166607.1"/>
    </source>
</evidence>
<dbReference type="EMBL" id="BAABME010005789">
    <property type="protein sequence ID" value="GAA0166607.1"/>
    <property type="molecule type" value="Genomic_DNA"/>
</dbReference>
<dbReference type="PANTHER" id="PTHR46354">
    <property type="entry name" value="DOG1 DOMAIN-CONTAINING PROTEIN"/>
    <property type="match status" value="1"/>
</dbReference>